<feature type="region of interest" description="Disordered" evidence="2">
    <location>
        <begin position="50"/>
        <end position="99"/>
    </location>
</feature>
<protein>
    <recommendedName>
        <fullName evidence="3">FHA domain-containing protein</fullName>
    </recommendedName>
</protein>
<dbReference type="AlphaFoldDB" id="A0A7R8XFU7"/>
<proteinExistence type="predicted"/>
<feature type="region of interest" description="Disordered" evidence="2">
    <location>
        <begin position="259"/>
        <end position="300"/>
    </location>
</feature>
<dbReference type="Gene3D" id="2.60.200.20">
    <property type="match status" value="1"/>
</dbReference>
<feature type="compositionally biased region" description="Basic and acidic residues" evidence="2">
    <location>
        <begin position="86"/>
        <end position="99"/>
    </location>
</feature>
<keyword evidence="1" id="KW-0175">Coiled coil</keyword>
<accession>A0A7R8XFU7</accession>
<dbReference type="FunFam" id="2.60.200.20:FF:000054">
    <property type="entry name" value="Putative coiled-coil proteincoiled-coil protein"/>
    <property type="match status" value="1"/>
</dbReference>
<feature type="domain" description="FHA" evidence="3">
    <location>
        <begin position="146"/>
        <end position="202"/>
    </location>
</feature>
<sequence>MSEEQSDSEAPVRNEEGEDEENGELMSDANAFKAPLPIILERGNMLGISSNSQFVQEPHENEKKQEVLDKQESPLGTISNLNEPSKNGDETEKSLPKTQKKVELIPIPLPYKEPDWGGILNEEYKMEVLKCGLIIDTHDLRDKSFFVVGRLADCDFVMEHPSVSRYHAVLQYRGVSTETQEKGFYLYDLGSTHGTYLNKARIRPNIYHRLHVGHMMKFGGSSRIFILQGPEQDQEPESPFTVTELIQRRKEKEELLKKLESGALEEEDKEKDPQDGRKNTDDQGIDWGMREDADETQDTKENPFAFMEGVNEELYIDDPKKTLRGWFEREGYNLEYDVQEKGFSHFICRVTLPIDTVTGESVIAEADVRGKKKEAVVQCALEACRILDRHGLLRQAKQESRAKKRKKDWEENDYYDSDEDEFLDRTGMIEQKRQQRMKKAGKAAETIETYQSLTEKLERVRDEIAQLEKELNEVSSDDTQKPPDVDELEAYMHSLEQKSIDKIAKRKLRVT</sequence>
<dbReference type="EMBL" id="LR901628">
    <property type="protein sequence ID" value="CAD7249032.1"/>
    <property type="molecule type" value="Genomic_DNA"/>
</dbReference>
<evidence type="ECO:0000256" key="1">
    <source>
        <dbReference type="SAM" id="Coils"/>
    </source>
</evidence>
<dbReference type="Pfam" id="PF00498">
    <property type="entry name" value="FHA"/>
    <property type="match status" value="1"/>
</dbReference>
<dbReference type="Proteomes" id="UP000677054">
    <property type="component" value="Unassembled WGS sequence"/>
</dbReference>
<evidence type="ECO:0000313" key="5">
    <source>
        <dbReference type="Proteomes" id="UP000677054"/>
    </source>
</evidence>
<feature type="region of interest" description="Disordered" evidence="2">
    <location>
        <begin position="1"/>
        <end position="29"/>
    </location>
</feature>
<dbReference type="CDD" id="cd22677">
    <property type="entry name" value="FHA_Kanadaptin"/>
    <property type="match status" value="1"/>
</dbReference>
<name>A0A7R8XFU7_9CRUS</name>
<evidence type="ECO:0000256" key="2">
    <source>
        <dbReference type="SAM" id="MobiDB-lite"/>
    </source>
</evidence>
<feature type="compositionally biased region" description="Basic and acidic residues" evidence="2">
    <location>
        <begin position="270"/>
        <end position="281"/>
    </location>
</feature>
<dbReference type="CDD" id="cd19856">
    <property type="entry name" value="DSRM_Kanadaptin"/>
    <property type="match status" value="1"/>
</dbReference>
<dbReference type="OrthoDB" id="433755at2759"/>
<evidence type="ECO:0000313" key="4">
    <source>
        <dbReference type="EMBL" id="CAD7249032.1"/>
    </source>
</evidence>
<gene>
    <name evidence="4" type="ORF">DSTB1V02_LOCUS8833</name>
</gene>
<reference evidence="4" key="1">
    <citation type="submission" date="2020-11" db="EMBL/GenBank/DDBJ databases">
        <authorList>
            <person name="Tran Van P."/>
        </authorList>
    </citation>
    <scope>NUCLEOTIDE SEQUENCE</scope>
</reference>
<keyword evidence="5" id="KW-1185">Reference proteome</keyword>
<feature type="compositionally biased region" description="Polar residues" evidence="2">
    <location>
        <begin position="74"/>
        <end position="85"/>
    </location>
</feature>
<dbReference type="SMART" id="SM00240">
    <property type="entry name" value="FHA"/>
    <property type="match status" value="1"/>
</dbReference>
<dbReference type="PROSITE" id="PS50006">
    <property type="entry name" value="FHA_DOMAIN"/>
    <property type="match status" value="1"/>
</dbReference>
<dbReference type="EMBL" id="CAJPEV010002111">
    <property type="protein sequence ID" value="CAG0895698.1"/>
    <property type="molecule type" value="Genomic_DNA"/>
</dbReference>
<dbReference type="InterPro" id="IPR050923">
    <property type="entry name" value="Cell_Proc_Reg/RNA_Proc"/>
</dbReference>
<dbReference type="Gene3D" id="3.30.160.20">
    <property type="match status" value="1"/>
</dbReference>
<dbReference type="InterPro" id="IPR008984">
    <property type="entry name" value="SMAD_FHA_dom_sf"/>
</dbReference>
<dbReference type="InterPro" id="IPR000253">
    <property type="entry name" value="FHA_dom"/>
</dbReference>
<feature type="coiled-coil region" evidence="1">
    <location>
        <begin position="443"/>
        <end position="477"/>
    </location>
</feature>
<feature type="non-terminal residue" evidence="4">
    <location>
        <position position="1"/>
    </location>
</feature>
<evidence type="ECO:0000259" key="3">
    <source>
        <dbReference type="PROSITE" id="PS50006"/>
    </source>
</evidence>
<feature type="compositionally biased region" description="Basic and acidic residues" evidence="2">
    <location>
        <begin position="57"/>
        <end position="72"/>
    </location>
</feature>
<dbReference type="SUPFAM" id="SSF49879">
    <property type="entry name" value="SMAD/FHA domain"/>
    <property type="match status" value="1"/>
</dbReference>
<dbReference type="PANTHER" id="PTHR23308">
    <property type="entry name" value="NUCLEAR INHIBITOR OF PROTEIN PHOSPHATASE-1"/>
    <property type="match status" value="1"/>
</dbReference>
<organism evidence="4">
    <name type="scientific">Darwinula stevensoni</name>
    <dbReference type="NCBI Taxonomy" id="69355"/>
    <lineage>
        <taxon>Eukaryota</taxon>
        <taxon>Metazoa</taxon>
        <taxon>Ecdysozoa</taxon>
        <taxon>Arthropoda</taxon>
        <taxon>Crustacea</taxon>
        <taxon>Oligostraca</taxon>
        <taxon>Ostracoda</taxon>
        <taxon>Podocopa</taxon>
        <taxon>Podocopida</taxon>
        <taxon>Darwinulocopina</taxon>
        <taxon>Darwinuloidea</taxon>
        <taxon>Darwinulidae</taxon>
        <taxon>Darwinula</taxon>
    </lineage>
</organism>